<proteinExistence type="inferred from homology"/>
<accession>A0A380A922</accession>
<comment type="similarity">
    <text evidence="1 3">Belongs to the pirin family.</text>
</comment>
<keyword evidence="2" id="KW-0479">Metal-binding</keyword>
<evidence type="ECO:0000313" key="6">
    <source>
        <dbReference type="EMBL" id="SUI76142.1"/>
    </source>
</evidence>
<organism evidence="6 7">
    <name type="scientific">Shewanella morhuae</name>
    <dbReference type="NCBI Taxonomy" id="365591"/>
    <lineage>
        <taxon>Bacteria</taxon>
        <taxon>Pseudomonadati</taxon>
        <taxon>Pseudomonadota</taxon>
        <taxon>Gammaproteobacteria</taxon>
        <taxon>Alteromonadales</taxon>
        <taxon>Shewanellaceae</taxon>
        <taxon>Shewanella</taxon>
    </lineage>
</organism>
<name>A0A380A922_9GAMM</name>
<dbReference type="EC" id="1.13.11.24" evidence="6"/>
<sequence>MITLRKAQDRGQADLGWLKSQHTFSFSSYYDPAHMGISSLRVINDDTVAPGAGFDTHGHKDMEIISYVISGTIAHKDSFGNIKTLPAGEFQLMSAGKGIYHSEFNASTTEPLHFLQIWIRPDTLSIDAGYQQKAFEQSSALTAVVTPTGDNGTLKVQQDATVYRLVLNEGESVTLDRTPAQTSRHLYVQLIEGTLDINGTTLTPGDGAHLTQLSSVDFSATSGQAMALVFDLSANA</sequence>
<dbReference type="Gene3D" id="2.60.120.10">
    <property type="entry name" value="Jelly Rolls"/>
    <property type="match status" value="2"/>
</dbReference>
<dbReference type="Pfam" id="PF17954">
    <property type="entry name" value="Pirin_C_2"/>
    <property type="match status" value="1"/>
</dbReference>
<dbReference type="Proteomes" id="UP000255061">
    <property type="component" value="Unassembled WGS sequence"/>
</dbReference>
<gene>
    <name evidence="6" type="primary">yhhW_2</name>
    <name evidence="6" type="ORF">NCTC10736_01842</name>
</gene>
<evidence type="ECO:0000259" key="5">
    <source>
        <dbReference type="Pfam" id="PF17954"/>
    </source>
</evidence>
<feature type="domain" description="Pirin N-terminal" evidence="4">
    <location>
        <begin position="8"/>
        <end position="119"/>
    </location>
</feature>
<dbReference type="InterPro" id="IPR011051">
    <property type="entry name" value="RmlC_Cupin_sf"/>
</dbReference>
<keyword evidence="6" id="KW-0223">Dioxygenase</keyword>
<dbReference type="Pfam" id="PF02678">
    <property type="entry name" value="Pirin"/>
    <property type="match status" value="1"/>
</dbReference>
<evidence type="ECO:0000313" key="7">
    <source>
        <dbReference type="Proteomes" id="UP000255061"/>
    </source>
</evidence>
<feature type="domain" description="Quercetin 2,3-dioxygenase C-terminal cupin" evidence="5">
    <location>
        <begin position="144"/>
        <end position="232"/>
    </location>
</feature>
<dbReference type="GO" id="GO:0046872">
    <property type="term" value="F:metal ion binding"/>
    <property type="evidence" value="ECO:0007669"/>
    <property type="project" value="UniProtKB-KW"/>
</dbReference>
<comment type="cofactor">
    <cofactor evidence="2">
        <name>Fe cation</name>
        <dbReference type="ChEBI" id="CHEBI:24875"/>
    </cofactor>
    <text evidence="2">Binds 1 Fe cation per subunit.</text>
</comment>
<evidence type="ECO:0000259" key="4">
    <source>
        <dbReference type="Pfam" id="PF02678"/>
    </source>
</evidence>
<dbReference type="RefSeq" id="WP_115406052.1">
    <property type="nucleotide sequence ID" value="NZ_UGYV01000001.1"/>
</dbReference>
<dbReference type="InterPro" id="IPR014710">
    <property type="entry name" value="RmlC-like_jellyroll"/>
</dbReference>
<dbReference type="GO" id="GO:0008127">
    <property type="term" value="F:quercetin 2,3-dioxygenase activity"/>
    <property type="evidence" value="ECO:0007669"/>
    <property type="project" value="UniProtKB-EC"/>
</dbReference>
<dbReference type="PANTHER" id="PTHR43212">
    <property type="entry name" value="QUERCETIN 2,3-DIOXYGENASE"/>
    <property type="match status" value="1"/>
</dbReference>
<dbReference type="AlphaFoldDB" id="A0A380A922"/>
<feature type="binding site" evidence="2">
    <location>
        <position position="103"/>
    </location>
    <ligand>
        <name>Fe cation</name>
        <dbReference type="ChEBI" id="CHEBI:24875"/>
    </ligand>
</feature>
<dbReference type="SUPFAM" id="SSF51182">
    <property type="entry name" value="RmlC-like cupins"/>
    <property type="match status" value="1"/>
</dbReference>
<dbReference type="PANTHER" id="PTHR43212:SF3">
    <property type="entry name" value="QUERCETIN 2,3-DIOXYGENASE"/>
    <property type="match status" value="1"/>
</dbReference>
<dbReference type="PIRSF" id="PIRSF006232">
    <property type="entry name" value="Pirin"/>
    <property type="match status" value="1"/>
</dbReference>
<feature type="binding site" evidence="2">
    <location>
        <position position="59"/>
    </location>
    <ligand>
        <name>Fe cation</name>
        <dbReference type="ChEBI" id="CHEBI:24875"/>
    </ligand>
</feature>
<evidence type="ECO:0000256" key="3">
    <source>
        <dbReference type="RuleBase" id="RU003457"/>
    </source>
</evidence>
<protein>
    <submittedName>
        <fullName evidence="6">Quercetin 2,3-dioxygenase</fullName>
        <ecNumber evidence="6">1.13.11.24</ecNumber>
    </submittedName>
</protein>
<feature type="binding site" evidence="2">
    <location>
        <position position="57"/>
    </location>
    <ligand>
        <name>Fe cation</name>
        <dbReference type="ChEBI" id="CHEBI:24875"/>
    </ligand>
</feature>
<evidence type="ECO:0000256" key="2">
    <source>
        <dbReference type="PIRSR" id="PIRSR006232-1"/>
    </source>
</evidence>
<keyword evidence="2" id="KW-0408">Iron</keyword>
<dbReference type="InterPro" id="IPR041602">
    <property type="entry name" value="Quercetinase_C"/>
</dbReference>
<dbReference type="CDD" id="cd02910">
    <property type="entry name" value="cupin_Yhhw_N"/>
    <property type="match status" value="1"/>
</dbReference>
<feature type="binding site" evidence="2">
    <location>
        <position position="101"/>
    </location>
    <ligand>
        <name>Fe cation</name>
        <dbReference type="ChEBI" id="CHEBI:24875"/>
    </ligand>
</feature>
<evidence type="ECO:0000256" key="1">
    <source>
        <dbReference type="ARBA" id="ARBA00008416"/>
    </source>
</evidence>
<keyword evidence="6" id="KW-0560">Oxidoreductase</keyword>
<reference evidence="6 7" key="1">
    <citation type="submission" date="2018-06" db="EMBL/GenBank/DDBJ databases">
        <authorList>
            <consortium name="Pathogen Informatics"/>
            <person name="Doyle S."/>
        </authorList>
    </citation>
    <scope>NUCLEOTIDE SEQUENCE [LARGE SCALE GENOMIC DNA]</scope>
    <source>
        <strain evidence="6 7">NCTC10736</strain>
    </source>
</reference>
<dbReference type="InterPro" id="IPR012093">
    <property type="entry name" value="Pirin"/>
</dbReference>
<dbReference type="InterPro" id="IPR003829">
    <property type="entry name" value="Pirin_N_dom"/>
</dbReference>
<dbReference type="EMBL" id="UGYV01000001">
    <property type="protein sequence ID" value="SUI76142.1"/>
    <property type="molecule type" value="Genomic_DNA"/>
</dbReference>